<keyword evidence="6" id="KW-1185">Reference proteome</keyword>
<dbReference type="Proteomes" id="UP001044222">
    <property type="component" value="Chromosome 6"/>
</dbReference>
<keyword evidence="1" id="KW-0645">Protease</keyword>
<name>A0A9D3MGF1_ANGAN</name>
<feature type="domain" description="OTU" evidence="4">
    <location>
        <begin position="464"/>
        <end position="615"/>
    </location>
</feature>
<evidence type="ECO:0000256" key="1">
    <source>
        <dbReference type="ARBA" id="ARBA00022670"/>
    </source>
</evidence>
<dbReference type="PROSITE" id="PS50802">
    <property type="entry name" value="OTU"/>
    <property type="match status" value="1"/>
</dbReference>
<reference evidence="5" key="1">
    <citation type="submission" date="2021-01" db="EMBL/GenBank/DDBJ databases">
        <title>A chromosome-scale assembly of European eel, Anguilla anguilla.</title>
        <authorList>
            <person name="Henkel C."/>
            <person name="Jong-Raadsen S.A."/>
            <person name="Dufour S."/>
            <person name="Weltzien F.-A."/>
            <person name="Palstra A.P."/>
            <person name="Pelster B."/>
            <person name="Spaink H.P."/>
            <person name="Van Den Thillart G.E."/>
            <person name="Jansen H."/>
            <person name="Zahm M."/>
            <person name="Klopp C."/>
            <person name="Cedric C."/>
            <person name="Louis A."/>
            <person name="Berthelot C."/>
            <person name="Parey E."/>
            <person name="Roest Crollius H."/>
            <person name="Montfort J."/>
            <person name="Robinson-Rechavi M."/>
            <person name="Bucao C."/>
            <person name="Bouchez O."/>
            <person name="Gislard M."/>
            <person name="Lluch J."/>
            <person name="Milhes M."/>
            <person name="Lampietro C."/>
            <person name="Lopez Roques C."/>
            <person name="Donnadieu C."/>
            <person name="Braasch I."/>
            <person name="Desvignes T."/>
            <person name="Postlethwait J."/>
            <person name="Bobe J."/>
            <person name="Guiguen Y."/>
            <person name="Dirks R."/>
        </authorList>
    </citation>
    <scope>NUCLEOTIDE SEQUENCE</scope>
    <source>
        <strain evidence="5">Tag_6206</strain>
        <tissue evidence="5">Liver</tissue>
    </source>
</reference>
<evidence type="ECO:0000313" key="5">
    <source>
        <dbReference type="EMBL" id="KAG5847477.1"/>
    </source>
</evidence>
<dbReference type="InterPro" id="IPR003323">
    <property type="entry name" value="OTU_dom"/>
</dbReference>
<keyword evidence="3" id="KW-0378">Hydrolase</keyword>
<dbReference type="Gene3D" id="3.90.70.80">
    <property type="match status" value="1"/>
</dbReference>
<dbReference type="SUPFAM" id="SSF52266">
    <property type="entry name" value="SGNH hydrolase"/>
    <property type="match status" value="1"/>
</dbReference>
<keyword evidence="3" id="KW-0788">Thiol protease</keyword>
<dbReference type="EMBL" id="JAFIRN010000006">
    <property type="protein sequence ID" value="KAG5847477.1"/>
    <property type="molecule type" value="Genomic_DNA"/>
</dbReference>
<dbReference type="CDD" id="cd22744">
    <property type="entry name" value="OTU"/>
    <property type="match status" value="1"/>
</dbReference>
<dbReference type="GO" id="GO:0008234">
    <property type="term" value="F:cysteine-type peptidase activity"/>
    <property type="evidence" value="ECO:0007669"/>
    <property type="project" value="UniProtKB-KW"/>
</dbReference>
<proteinExistence type="predicted"/>
<gene>
    <name evidence="5" type="ORF">ANANG_G00126470</name>
</gene>
<evidence type="ECO:0000256" key="3">
    <source>
        <dbReference type="ARBA" id="ARBA00022807"/>
    </source>
</evidence>
<protein>
    <recommendedName>
        <fullName evidence="4">OTU domain-containing protein</fullName>
    </recommendedName>
</protein>
<evidence type="ECO:0000313" key="6">
    <source>
        <dbReference type="Proteomes" id="UP001044222"/>
    </source>
</evidence>
<evidence type="ECO:0000256" key="2">
    <source>
        <dbReference type="ARBA" id="ARBA00022786"/>
    </source>
</evidence>
<sequence length="769" mass="87037">MTSSRTIEEAARAFGTLLSVALQHWPNKVFVVDFPIRHVHATLEYQLLLKQEYHRVAAKMGVRYFSTNDVFQPSKRHLWCQDLVHLSDDKGMPLLADFIWNTSYSILHIPVNPVPLRVHPTLKRCFHKNKKKHGTSSQPQCVAPSQRSATSYRPFPAAVKMKYVDHDQWTHLLPTVPDVRMQVRDRRHCIRQHAAKGLFVDIQQRILSGCTMERIFDTYVVCYPSGYRQNAKPVHDPAPKSVAEKKSLHIKKLSGAASRHVGRRPLVVVDRVREVVEQEDVRDKVVRRRKIHTSVTQTEQKQELPTERVLKQELASQLVQKQKFGTDEGSVVGQGEGGHIPSEVGKGLQDTQNINGVYSWVMVSNLCVPFQHIFECPNKFSIAELCDDNTLPVTCKPNWVKSLPSKTSNTLYNKGGMPSVHDTSGGDSDHNKTHKNHIRGGVGGGNSIFETAISIAEQHGIQLRSGNPNKANGNCLYESIIDNINARQCFAEHLPERPEHYRKVWNTVGEQKIKASPYYPNIYTEQQWREAWQTLQTTNQYDLDYFGDMAILSCAHTTKKDILVFNTPWKTTTAQPHSPIYVISADAIDPANARDTDVPLVLAYNGHHFESLIPVSNVDVNKTIVLVNAYKTGTYTTPRSLAQMFQLSGNDLHNTETDSPTTKKTICTQATENQKRTKLAPTTSNVQIQNYAPKSHNLDEGNNTSDTVAITLPDVCNSCQKPFQTLLVHLRRSKQCQLHYNLQSLHQEVIVKHADQQPLWQGPKRQKLE</sequence>
<evidence type="ECO:0000259" key="4">
    <source>
        <dbReference type="PROSITE" id="PS50802"/>
    </source>
</evidence>
<feature type="non-terminal residue" evidence="5">
    <location>
        <position position="1"/>
    </location>
</feature>
<organism evidence="5 6">
    <name type="scientific">Anguilla anguilla</name>
    <name type="common">European freshwater eel</name>
    <name type="synonym">Muraena anguilla</name>
    <dbReference type="NCBI Taxonomy" id="7936"/>
    <lineage>
        <taxon>Eukaryota</taxon>
        <taxon>Metazoa</taxon>
        <taxon>Chordata</taxon>
        <taxon>Craniata</taxon>
        <taxon>Vertebrata</taxon>
        <taxon>Euteleostomi</taxon>
        <taxon>Actinopterygii</taxon>
        <taxon>Neopterygii</taxon>
        <taxon>Teleostei</taxon>
        <taxon>Anguilliformes</taxon>
        <taxon>Anguillidae</taxon>
        <taxon>Anguilla</taxon>
    </lineage>
</organism>
<comment type="caution">
    <text evidence="5">The sequence shown here is derived from an EMBL/GenBank/DDBJ whole genome shotgun (WGS) entry which is preliminary data.</text>
</comment>
<accession>A0A9D3MGF1</accession>
<keyword evidence="2" id="KW-0833">Ubl conjugation pathway</keyword>
<dbReference type="AlphaFoldDB" id="A0A9D3MGF1"/>
<dbReference type="GO" id="GO:0006508">
    <property type="term" value="P:proteolysis"/>
    <property type="evidence" value="ECO:0007669"/>
    <property type="project" value="UniProtKB-KW"/>
</dbReference>